<dbReference type="InterPro" id="IPR010645">
    <property type="entry name" value="MFS_4"/>
</dbReference>
<dbReference type="Pfam" id="PF06779">
    <property type="entry name" value="MFS_4"/>
    <property type="match status" value="1"/>
</dbReference>
<feature type="transmembrane region" description="Helical" evidence="4">
    <location>
        <begin position="12"/>
        <end position="33"/>
    </location>
</feature>
<feature type="transmembrane region" description="Helical" evidence="4">
    <location>
        <begin position="301"/>
        <end position="323"/>
    </location>
</feature>
<reference evidence="6 7" key="1">
    <citation type="submission" date="2022-11" db="EMBL/GenBank/DDBJ databases">
        <title>Desulfobotulus tamanensis H1 sp. nov. - anaerobic, alkaliphilic, sulphate reducing bacterium isolated from terrestrial mud volcano.</title>
        <authorList>
            <person name="Frolova A."/>
            <person name="Merkel A.Y."/>
            <person name="Slobodkin A.I."/>
        </authorList>
    </citation>
    <scope>NUCLEOTIDE SEQUENCE [LARGE SCALE GENOMIC DNA]</scope>
    <source>
        <strain evidence="6 7">H1</strain>
    </source>
</reference>
<evidence type="ECO:0000313" key="6">
    <source>
        <dbReference type="EMBL" id="MCW7755396.1"/>
    </source>
</evidence>
<evidence type="ECO:0000259" key="5">
    <source>
        <dbReference type="PROSITE" id="PS50850"/>
    </source>
</evidence>
<feature type="transmembrane region" description="Helical" evidence="4">
    <location>
        <begin position="363"/>
        <end position="380"/>
    </location>
</feature>
<accession>A0ABT3ND60</accession>
<evidence type="ECO:0000256" key="2">
    <source>
        <dbReference type="ARBA" id="ARBA00022989"/>
    </source>
</evidence>
<dbReference type="Gene3D" id="1.20.1250.20">
    <property type="entry name" value="MFS general substrate transporter like domains"/>
    <property type="match status" value="1"/>
</dbReference>
<dbReference type="Proteomes" id="UP001209681">
    <property type="component" value="Unassembled WGS sequence"/>
</dbReference>
<keyword evidence="7" id="KW-1185">Reference proteome</keyword>
<feature type="transmembrane region" description="Helical" evidence="4">
    <location>
        <begin position="215"/>
        <end position="238"/>
    </location>
</feature>
<comment type="caution">
    <text evidence="6">The sequence shown here is derived from an EMBL/GenBank/DDBJ whole genome shotgun (WGS) entry which is preliminary data.</text>
</comment>
<feature type="transmembrane region" description="Helical" evidence="4">
    <location>
        <begin position="45"/>
        <end position="67"/>
    </location>
</feature>
<protein>
    <submittedName>
        <fullName evidence="6">YbfB/YjiJ family MFS transporter</fullName>
    </submittedName>
</protein>
<feature type="domain" description="Major facilitator superfamily (MFS) profile" evidence="5">
    <location>
        <begin position="12"/>
        <end position="389"/>
    </location>
</feature>
<proteinExistence type="predicted"/>
<evidence type="ECO:0000256" key="1">
    <source>
        <dbReference type="ARBA" id="ARBA00022692"/>
    </source>
</evidence>
<feature type="transmembrane region" description="Helical" evidence="4">
    <location>
        <begin position="140"/>
        <end position="160"/>
    </location>
</feature>
<dbReference type="PANTHER" id="PTHR23537:SF1">
    <property type="entry name" value="SUGAR TRANSPORTER"/>
    <property type="match status" value="1"/>
</dbReference>
<keyword evidence="1 4" id="KW-0812">Transmembrane</keyword>
<feature type="transmembrane region" description="Helical" evidence="4">
    <location>
        <begin position="79"/>
        <end position="96"/>
    </location>
</feature>
<keyword evidence="2 4" id="KW-1133">Transmembrane helix</keyword>
<feature type="transmembrane region" description="Helical" evidence="4">
    <location>
        <begin position="250"/>
        <end position="269"/>
    </location>
</feature>
<dbReference type="EMBL" id="JAPFPW010000038">
    <property type="protein sequence ID" value="MCW7755396.1"/>
    <property type="molecule type" value="Genomic_DNA"/>
</dbReference>
<gene>
    <name evidence="6" type="ORF">OOT00_15550</name>
</gene>
<feature type="transmembrane region" description="Helical" evidence="4">
    <location>
        <begin position="102"/>
        <end position="119"/>
    </location>
</feature>
<dbReference type="RefSeq" id="WP_265426344.1">
    <property type="nucleotide sequence ID" value="NZ_JAPFPW010000038.1"/>
</dbReference>
<feature type="transmembrane region" description="Helical" evidence="4">
    <location>
        <begin position="276"/>
        <end position="295"/>
    </location>
</feature>
<evidence type="ECO:0000256" key="3">
    <source>
        <dbReference type="ARBA" id="ARBA00023136"/>
    </source>
</evidence>
<evidence type="ECO:0000256" key="4">
    <source>
        <dbReference type="SAM" id="Phobius"/>
    </source>
</evidence>
<name>A0ABT3ND60_9BACT</name>
<feature type="transmembrane region" description="Helical" evidence="4">
    <location>
        <begin position="166"/>
        <end position="185"/>
    </location>
</feature>
<dbReference type="InterPro" id="IPR020846">
    <property type="entry name" value="MFS_dom"/>
</dbReference>
<dbReference type="PANTHER" id="PTHR23537">
    <property type="match status" value="1"/>
</dbReference>
<feature type="transmembrane region" description="Helical" evidence="4">
    <location>
        <begin position="335"/>
        <end position="357"/>
    </location>
</feature>
<sequence>MTDSDKTVSPTTLIPAGLSIVAATYGLARYSYGLYLPDIRADLELSIEVMGIIGSLSYAGYLAATIFGSTISGITGPRLPIVLGGLCAASGMALISISSGPWLLGLGVLLAGTSPGLAYPPLSDAITRLIRPSRQDRTYAIINSGTSIGVIISGPAALLAGEEWRWAWAGFALFAILATIWNASLMPKRRAGEPSGADIPQLCWAWLVNHKSKRLFMAASLFGISSAVYWTFAVDLLVTSGAMGSGLSRAFWILIGICGLAGGCAGDLVRLFGLRRVFSSLLIACTISILGIAFWPDNLSVALASAMLFGATFILITGLFGIWSVNTFNDRPSAGFGATFFLISAGQLIAPTLAGIIAGAWSLHYAFILAAALCLLTVFLKPNQEIYRMIEPEG</sequence>
<dbReference type="SUPFAM" id="SSF103473">
    <property type="entry name" value="MFS general substrate transporter"/>
    <property type="match status" value="1"/>
</dbReference>
<keyword evidence="3 4" id="KW-0472">Membrane</keyword>
<evidence type="ECO:0000313" key="7">
    <source>
        <dbReference type="Proteomes" id="UP001209681"/>
    </source>
</evidence>
<dbReference type="PROSITE" id="PS50850">
    <property type="entry name" value="MFS"/>
    <property type="match status" value="1"/>
</dbReference>
<dbReference type="InterPro" id="IPR036259">
    <property type="entry name" value="MFS_trans_sf"/>
</dbReference>
<organism evidence="6 7">
    <name type="scientific">Desulfobotulus pelophilus</name>
    <dbReference type="NCBI Taxonomy" id="2823377"/>
    <lineage>
        <taxon>Bacteria</taxon>
        <taxon>Pseudomonadati</taxon>
        <taxon>Thermodesulfobacteriota</taxon>
        <taxon>Desulfobacteria</taxon>
        <taxon>Desulfobacterales</taxon>
        <taxon>Desulfobacteraceae</taxon>
        <taxon>Desulfobotulus</taxon>
    </lineage>
</organism>